<comment type="caution">
    <text evidence="2">The sequence shown here is derived from an EMBL/GenBank/DDBJ whole genome shotgun (WGS) entry which is preliminary data.</text>
</comment>
<feature type="compositionally biased region" description="Polar residues" evidence="1">
    <location>
        <begin position="97"/>
        <end position="107"/>
    </location>
</feature>
<organism evidence="2 3">
    <name type="scientific">Pantoea brenneri</name>
    <dbReference type="NCBI Taxonomy" id="472694"/>
    <lineage>
        <taxon>Bacteria</taxon>
        <taxon>Pseudomonadati</taxon>
        <taxon>Pseudomonadota</taxon>
        <taxon>Gammaproteobacteria</taxon>
        <taxon>Enterobacterales</taxon>
        <taxon>Erwiniaceae</taxon>
        <taxon>Pantoea</taxon>
    </lineage>
</organism>
<reference evidence="2 3" key="1">
    <citation type="submission" date="2020-05" db="EMBL/GenBank/DDBJ databases">
        <title>Whole Genome Sequences of Enterobacteriales Associated with the International Space Station.</title>
        <authorList>
            <person name="Bharadwaj A."/>
            <person name="Daudu R."/>
            <person name="Singh N."/>
            <person name="Wood J."/>
            <person name="Debieu M."/>
            <person name="Mason C."/>
            <person name="Wang C."/>
            <person name="Venkateswaran K."/>
        </authorList>
    </citation>
    <scope>NUCLEOTIDE SEQUENCE [LARGE SCALE GENOMIC DNA]</scope>
    <source>
        <strain evidence="2 3">IF5SW-B1</strain>
    </source>
</reference>
<dbReference type="EMBL" id="JABWPM010000025">
    <property type="protein sequence ID" value="NUY98389.1"/>
    <property type="molecule type" value="Genomic_DNA"/>
</dbReference>
<evidence type="ECO:0000313" key="3">
    <source>
        <dbReference type="Proteomes" id="UP000566985"/>
    </source>
</evidence>
<sequence length="140" mass="14470">MQITLNESELHEAVQLYIIGLGILAEGTNASVALTGGGGGKTPSEYGATLEFTKSPRRAEAVEKAVKTVEQTPVVALSDNSETLPQDTGAALPGKSSVDTQGSSQEPDLTKENPENGPFNDIAAEGPASKGVSLFNRQTA</sequence>
<gene>
    <name evidence="2" type="ORF">HU668_18190</name>
</gene>
<dbReference type="Proteomes" id="UP000566985">
    <property type="component" value="Unassembled WGS sequence"/>
</dbReference>
<protein>
    <submittedName>
        <fullName evidence="2">Uncharacterized protein</fullName>
    </submittedName>
</protein>
<evidence type="ECO:0000313" key="2">
    <source>
        <dbReference type="EMBL" id="NUY98389.1"/>
    </source>
</evidence>
<evidence type="ECO:0000256" key="1">
    <source>
        <dbReference type="SAM" id="MobiDB-lite"/>
    </source>
</evidence>
<dbReference type="RefSeq" id="WP_069729516.1">
    <property type="nucleotide sequence ID" value="NZ_JABWPE010000025.1"/>
</dbReference>
<name>A0A7Y6NH50_9GAMM</name>
<dbReference type="GeneID" id="57346988"/>
<feature type="region of interest" description="Disordered" evidence="1">
    <location>
        <begin position="73"/>
        <end position="140"/>
    </location>
</feature>
<proteinExistence type="predicted"/>
<accession>A0A7Y6NH50</accession>
<dbReference type="AlphaFoldDB" id="A0A7Y6NH50"/>